<protein>
    <submittedName>
        <fullName evidence="8">Zn-dependent oxidoreductase</fullName>
    </submittedName>
</protein>
<proteinExistence type="inferred from homology"/>
<dbReference type="Gene3D" id="3.40.50.720">
    <property type="entry name" value="NAD(P)-binding Rossmann-like Domain"/>
    <property type="match status" value="1"/>
</dbReference>
<dbReference type="SUPFAM" id="SSF51735">
    <property type="entry name" value="NAD(P)-binding Rossmann-fold domains"/>
    <property type="match status" value="1"/>
</dbReference>
<comment type="caution">
    <text evidence="8">The sequence shown here is derived from an EMBL/GenBank/DDBJ whole genome shotgun (WGS) entry which is preliminary data.</text>
</comment>
<dbReference type="InterPro" id="IPR036291">
    <property type="entry name" value="NAD(P)-bd_dom_sf"/>
</dbReference>
<dbReference type="InterPro" id="IPR020843">
    <property type="entry name" value="ER"/>
</dbReference>
<dbReference type="Gene3D" id="3.90.180.10">
    <property type="entry name" value="Medium-chain alcohol dehydrogenases, catalytic domain"/>
    <property type="match status" value="1"/>
</dbReference>
<comment type="similarity">
    <text evidence="5">Belongs to the zinc-containing alcohol dehydrogenase family.</text>
</comment>
<feature type="region of interest" description="Disordered" evidence="6">
    <location>
        <begin position="328"/>
        <end position="371"/>
    </location>
</feature>
<dbReference type="InterPro" id="IPR013149">
    <property type="entry name" value="ADH-like_C"/>
</dbReference>
<dbReference type="PROSITE" id="PS00059">
    <property type="entry name" value="ADH_ZINC"/>
    <property type="match status" value="1"/>
</dbReference>
<dbReference type="InterPro" id="IPR011032">
    <property type="entry name" value="GroES-like_sf"/>
</dbReference>
<name>A0ABP5JL06_9ACTN</name>
<keyword evidence="2 5" id="KW-0479">Metal-binding</keyword>
<evidence type="ECO:0000256" key="1">
    <source>
        <dbReference type="ARBA" id="ARBA00001947"/>
    </source>
</evidence>
<dbReference type="SMART" id="SM00829">
    <property type="entry name" value="PKS_ER"/>
    <property type="match status" value="1"/>
</dbReference>
<dbReference type="PANTHER" id="PTHR43401">
    <property type="entry name" value="L-THREONINE 3-DEHYDROGENASE"/>
    <property type="match status" value="1"/>
</dbReference>
<accession>A0ABP5JL06</accession>
<dbReference type="Pfam" id="PF00107">
    <property type="entry name" value="ADH_zinc_N"/>
    <property type="match status" value="1"/>
</dbReference>
<evidence type="ECO:0000259" key="7">
    <source>
        <dbReference type="SMART" id="SM00829"/>
    </source>
</evidence>
<reference evidence="9" key="1">
    <citation type="journal article" date="2019" name="Int. J. Syst. Evol. Microbiol.">
        <title>The Global Catalogue of Microorganisms (GCM) 10K type strain sequencing project: providing services to taxonomists for standard genome sequencing and annotation.</title>
        <authorList>
            <consortium name="The Broad Institute Genomics Platform"/>
            <consortium name="The Broad Institute Genome Sequencing Center for Infectious Disease"/>
            <person name="Wu L."/>
            <person name="Ma J."/>
        </authorList>
    </citation>
    <scope>NUCLEOTIDE SEQUENCE [LARGE SCALE GENOMIC DNA]</scope>
    <source>
        <strain evidence="9">JCM 13850</strain>
    </source>
</reference>
<feature type="domain" description="Enoyl reductase (ER)" evidence="7">
    <location>
        <begin position="7"/>
        <end position="323"/>
    </location>
</feature>
<keyword evidence="3 5" id="KW-0862">Zinc</keyword>
<evidence type="ECO:0000313" key="9">
    <source>
        <dbReference type="Proteomes" id="UP001501020"/>
    </source>
</evidence>
<evidence type="ECO:0000256" key="6">
    <source>
        <dbReference type="SAM" id="MobiDB-lite"/>
    </source>
</evidence>
<dbReference type="PANTHER" id="PTHR43401:SF2">
    <property type="entry name" value="L-THREONINE 3-DEHYDROGENASE"/>
    <property type="match status" value="1"/>
</dbReference>
<evidence type="ECO:0000256" key="2">
    <source>
        <dbReference type="ARBA" id="ARBA00022723"/>
    </source>
</evidence>
<evidence type="ECO:0000256" key="5">
    <source>
        <dbReference type="RuleBase" id="RU361277"/>
    </source>
</evidence>
<gene>
    <name evidence="8" type="ORF">GCM10009727_02010</name>
</gene>
<dbReference type="Pfam" id="PF08240">
    <property type="entry name" value="ADH_N"/>
    <property type="match status" value="1"/>
</dbReference>
<evidence type="ECO:0000313" key="8">
    <source>
        <dbReference type="EMBL" id="GAA2118691.1"/>
    </source>
</evidence>
<keyword evidence="9" id="KW-1185">Reference proteome</keyword>
<evidence type="ECO:0000256" key="3">
    <source>
        <dbReference type="ARBA" id="ARBA00022833"/>
    </source>
</evidence>
<evidence type="ECO:0000256" key="4">
    <source>
        <dbReference type="ARBA" id="ARBA00023002"/>
    </source>
</evidence>
<dbReference type="SUPFAM" id="SSF50129">
    <property type="entry name" value="GroES-like"/>
    <property type="match status" value="1"/>
</dbReference>
<comment type="cofactor">
    <cofactor evidence="1 5">
        <name>Zn(2+)</name>
        <dbReference type="ChEBI" id="CHEBI:29105"/>
    </cofactor>
</comment>
<dbReference type="EMBL" id="BAAAMR010000001">
    <property type="protein sequence ID" value="GAA2118691.1"/>
    <property type="molecule type" value="Genomic_DNA"/>
</dbReference>
<dbReference type="InterPro" id="IPR013154">
    <property type="entry name" value="ADH-like_N"/>
</dbReference>
<keyword evidence="4" id="KW-0560">Oxidoreductase</keyword>
<dbReference type="InterPro" id="IPR002328">
    <property type="entry name" value="ADH_Zn_CS"/>
</dbReference>
<sequence length="371" mass="38211">MKAAVLLAPDDVAVVDDLPEPSCGPLDVVVAVHGVGLCGSDLAVVAGRRQVPALPWVLGHEAFGVIVATGDEVADRFPGQRVVIEPNYPCLRCEACRTGATAGCHHRRAAGITEPGLLAERVAVPARFTWPVPESWDDADAVCVEPFTVALNAVRMSGLAKGDRCLVVGAGSQGLLVSMAVTHAGGVPYIVEPHEGRRALALELGAHDAAAPAAGTAFPAVIETSGAPEAFEEALGRAAPGGSLIAVGQSPRPARLSTFTLVQQRLTVRGCLIYDHPADFPRTIALLDEHGLHPGRVLRERFDLAEAPKAFARAAEIAGKTWISIAPGATAPGTPRAGSAGTGSARGGTTPHAPRAGSAGTSRPRNEEMPS</sequence>
<feature type="compositionally biased region" description="Low complexity" evidence="6">
    <location>
        <begin position="328"/>
        <end position="339"/>
    </location>
</feature>
<dbReference type="InterPro" id="IPR050129">
    <property type="entry name" value="Zn_alcohol_dh"/>
</dbReference>
<dbReference type="RefSeq" id="WP_344260274.1">
    <property type="nucleotide sequence ID" value="NZ_BAAAMR010000001.1"/>
</dbReference>
<organism evidence="8 9">
    <name type="scientific">Actinomadura napierensis</name>
    <dbReference type="NCBI Taxonomy" id="267854"/>
    <lineage>
        <taxon>Bacteria</taxon>
        <taxon>Bacillati</taxon>
        <taxon>Actinomycetota</taxon>
        <taxon>Actinomycetes</taxon>
        <taxon>Streptosporangiales</taxon>
        <taxon>Thermomonosporaceae</taxon>
        <taxon>Actinomadura</taxon>
    </lineage>
</organism>
<dbReference type="Proteomes" id="UP001501020">
    <property type="component" value="Unassembled WGS sequence"/>
</dbReference>